<feature type="region of interest" description="Disordered" evidence="1">
    <location>
        <begin position="1"/>
        <end position="21"/>
    </location>
</feature>
<comment type="caution">
    <text evidence="2">The sequence shown here is derived from an EMBL/GenBank/DDBJ whole genome shotgun (WGS) entry which is preliminary data.</text>
</comment>
<evidence type="ECO:0000313" key="3">
    <source>
        <dbReference type="Proteomes" id="UP000600918"/>
    </source>
</evidence>
<dbReference type="EMBL" id="JACSDY010000006">
    <property type="protein sequence ID" value="KAF7425650.1"/>
    <property type="molecule type" value="Genomic_DNA"/>
</dbReference>
<feature type="compositionally biased region" description="Acidic residues" evidence="1">
    <location>
        <begin position="1"/>
        <end position="12"/>
    </location>
</feature>
<name>A0A834UAF2_VESPE</name>
<proteinExistence type="predicted"/>
<evidence type="ECO:0000313" key="2">
    <source>
        <dbReference type="EMBL" id="KAF7425650.1"/>
    </source>
</evidence>
<sequence>MKEGTGTDEQDDIEQHKSTLSDFAILEQSRARSEARKREVGVNDTRRAMEGVAGLNVGSKGGEMCGTMKANFEASFDAIDGLFRYCDRKAGFGLRLYFKVEEKPGLFTCSKLIERDGTKRNATGCKTDENQNLRFVVVSTERRMSPSVVAGRLEREERYAFRLRGQWNPDAVKMTRTSDTGLTFRPHQMRERIET</sequence>
<reference evidence="2" key="1">
    <citation type="journal article" date="2020" name="G3 (Bethesda)">
        <title>High-Quality Assemblies for Three Invasive Social Wasps from the &lt;i&gt;Vespula&lt;/i&gt; Genus.</title>
        <authorList>
            <person name="Harrop T.W.R."/>
            <person name="Guhlin J."/>
            <person name="McLaughlin G.M."/>
            <person name="Permina E."/>
            <person name="Stockwell P."/>
            <person name="Gilligan J."/>
            <person name="Le Lec M.F."/>
            <person name="Gruber M.A.M."/>
            <person name="Quinn O."/>
            <person name="Lovegrove M."/>
            <person name="Duncan E.J."/>
            <person name="Remnant E.J."/>
            <person name="Van Eeckhoven J."/>
            <person name="Graham B."/>
            <person name="Knapp R.A."/>
            <person name="Langford K.W."/>
            <person name="Kronenberg Z."/>
            <person name="Press M.O."/>
            <person name="Eacker S.M."/>
            <person name="Wilson-Rankin E.E."/>
            <person name="Purcell J."/>
            <person name="Lester P.J."/>
            <person name="Dearden P.K."/>
        </authorList>
    </citation>
    <scope>NUCLEOTIDE SEQUENCE</scope>
    <source>
        <strain evidence="2">Volc-1</strain>
    </source>
</reference>
<protein>
    <submittedName>
        <fullName evidence="2">Uncharacterized protein</fullName>
    </submittedName>
</protein>
<dbReference type="AlphaFoldDB" id="A0A834UAF2"/>
<keyword evidence="3" id="KW-1185">Reference proteome</keyword>
<accession>A0A834UAF2</accession>
<dbReference type="Proteomes" id="UP000600918">
    <property type="component" value="Unassembled WGS sequence"/>
</dbReference>
<organism evidence="2 3">
    <name type="scientific">Vespula pensylvanica</name>
    <name type="common">Western yellow jacket</name>
    <name type="synonym">Wasp</name>
    <dbReference type="NCBI Taxonomy" id="30213"/>
    <lineage>
        <taxon>Eukaryota</taxon>
        <taxon>Metazoa</taxon>
        <taxon>Ecdysozoa</taxon>
        <taxon>Arthropoda</taxon>
        <taxon>Hexapoda</taxon>
        <taxon>Insecta</taxon>
        <taxon>Pterygota</taxon>
        <taxon>Neoptera</taxon>
        <taxon>Endopterygota</taxon>
        <taxon>Hymenoptera</taxon>
        <taxon>Apocrita</taxon>
        <taxon>Aculeata</taxon>
        <taxon>Vespoidea</taxon>
        <taxon>Vespidae</taxon>
        <taxon>Vespinae</taxon>
        <taxon>Vespula</taxon>
    </lineage>
</organism>
<gene>
    <name evidence="2" type="ORF">H0235_008088</name>
</gene>
<evidence type="ECO:0000256" key="1">
    <source>
        <dbReference type="SAM" id="MobiDB-lite"/>
    </source>
</evidence>